<feature type="non-terminal residue" evidence="2">
    <location>
        <position position="1"/>
    </location>
</feature>
<organism evidence="2 3">
    <name type="scientific">Chiloscyllium punctatum</name>
    <name type="common">Brownbanded bambooshark</name>
    <name type="synonym">Hemiscyllium punctatum</name>
    <dbReference type="NCBI Taxonomy" id="137246"/>
    <lineage>
        <taxon>Eukaryota</taxon>
        <taxon>Metazoa</taxon>
        <taxon>Chordata</taxon>
        <taxon>Craniata</taxon>
        <taxon>Vertebrata</taxon>
        <taxon>Chondrichthyes</taxon>
        <taxon>Elasmobranchii</taxon>
        <taxon>Galeomorphii</taxon>
        <taxon>Galeoidea</taxon>
        <taxon>Orectolobiformes</taxon>
        <taxon>Hemiscylliidae</taxon>
        <taxon>Chiloscyllium</taxon>
    </lineage>
</organism>
<reference evidence="2 3" key="1">
    <citation type="journal article" date="2018" name="Nat. Ecol. Evol.">
        <title>Shark genomes provide insights into elasmobranch evolution and the origin of vertebrates.</title>
        <authorList>
            <person name="Hara Y"/>
            <person name="Yamaguchi K"/>
            <person name="Onimaru K"/>
            <person name="Kadota M"/>
            <person name="Koyanagi M"/>
            <person name="Keeley SD"/>
            <person name="Tatsumi K"/>
            <person name="Tanaka K"/>
            <person name="Motone F"/>
            <person name="Kageyama Y"/>
            <person name="Nozu R"/>
            <person name="Adachi N"/>
            <person name="Nishimura O"/>
            <person name="Nakagawa R"/>
            <person name="Tanegashima C"/>
            <person name="Kiyatake I"/>
            <person name="Matsumoto R"/>
            <person name="Murakumo K"/>
            <person name="Nishida K"/>
            <person name="Terakita A"/>
            <person name="Kuratani S"/>
            <person name="Sato K"/>
            <person name="Hyodo S Kuraku.S."/>
        </authorList>
    </citation>
    <scope>NUCLEOTIDE SEQUENCE [LARGE SCALE GENOMIC DNA]</scope>
</reference>
<feature type="region of interest" description="Disordered" evidence="1">
    <location>
        <begin position="153"/>
        <end position="173"/>
    </location>
</feature>
<proteinExistence type="predicted"/>
<keyword evidence="3" id="KW-1185">Reference proteome</keyword>
<feature type="non-terminal residue" evidence="2">
    <location>
        <position position="231"/>
    </location>
</feature>
<gene>
    <name evidence="2" type="ORF">chiPu_0030946</name>
</gene>
<sequence>VEQPWDHLLHVGIVADAARGQPGQQTEHRHRHVGEQFRPDRLANLRDVRRFDRSLIKRRAQPGDALAPEIVAFADQEAVAIRRQIRHQSGRDHLVGGEDHAADDALLRDGIAQTPAGIEEAEIGNRGMLRRQTETVPPGNAVLREHDCGVPLKQRQQSGCERTDAGGLQRADDDVLRPQLGRIGRRPYPCGDAAVADLQRQSVGPDRIEMRVAHHAGHLVAGTGQPDREMA</sequence>
<dbReference type="EMBL" id="BEZZ01197115">
    <property type="protein sequence ID" value="GCC46774.1"/>
    <property type="molecule type" value="Genomic_DNA"/>
</dbReference>
<evidence type="ECO:0000313" key="2">
    <source>
        <dbReference type="EMBL" id="GCC46774.1"/>
    </source>
</evidence>
<evidence type="ECO:0000313" key="3">
    <source>
        <dbReference type="Proteomes" id="UP000287033"/>
    </source>
</evidence>
<dbReference type="AlphaFoldDB" id="A0A401TVX1"/>
<dbReference type="Proteomes" id="UP000287033">
    <property type="component" value="Unassembled WGS sequence"/>
</dbReference>
<comment type="caution">
    <text evidence="2">The sequence shown here is derived from an EMBL/GenBank/DDBJ whole genome shotgun (WGS) entry which is preliminary data.</text>
</comment>
<evidence type="ECO:0000256" key="1">
    <source>
        <dbReference type="SAM" id="MobiDB-lite"/>
    </source>
</evidence>
<accession>A0A401TVX1</accession>
<name>A0A401TVX1_CHIPU</name>
<protein>
    <submittedName>
        <fullName evidence="2">Uncharacterized protein</fullName>
    </submittedName>
</protein>